<name>A0A6P3GWP9_BISBB</name>
<dbReference type="PRINTS" id="PR00453">
    <property type="entry name" value="VWFADOMAIN"/>
</dbReference>
<dbReference type="Pfam" id="PF08441">
    <property type="entry name" value="Integrin_A_Ig_1"/>
    <property type="match status" value="1"/>
</dbReference>
<comment type="subcellular location">
    <subcellularLocation>
        <location evidence="1 16">Membrane</location>
        <topology evidence="1 16">Single-pass type I membrane protein</topology>
    </subcellularLocation>
</comment>
<evidence type="ECO:0000256" key="14">
    <source>
        <dbReference type="ARBA" id="ARBA00023180"/>
    </source>
</evidence>
<organism evidence="19 20">
    <name type="scientific">Bison bison bison</name>
    <name type="common">North American plains bison</name>
    <dbReference type="NCBI Taxonomy" id="43346"/>
    <lineage>
        <taxon>Eukaryota</taxon>
        <taxon>Metazoa</taxon>
        <taxon>Chordata</taxon>
        <taxon>Craniata</taxon>
        <taxon>Vertebrata</taxon>
        <taxon>Euteleostomi</taxon>
        <taxon>Mammalia</taxon>
        <taxon>Eutheria</taxon>
        <taxon>Laurasiatheria</taxon>
        <taxon>Artiodactyla</taxon>
        <taxon>Ruminantia</taxon>
        <taxon>Pecora</taxon>
        <taxon>Bovidae</taxon>
        <taxon>Bovinae</taxon>
        <taxon>Bison</taxon>
    </lineage>
</organism>
<dbReference type="Pfam" id="PF00357">
    <property type="entry name" value="Integrin_alpha"/>
    <property type="match status" value="1"/>
</dbReference>
<dbReference type="GO" id="GO:0005178">
    <property type="term" value="F:integrin binding"/>
    <property type="evidence" value="ECO:0007669"/>
    <property type="project" value="TreeGrafter"/>
</dbReference>
<evidence type="ECO:0000256" key="11">
    <source>
        <dbReference type="ARBA" id="ARBA00023136"/>
    </source>
</evidence>
<dbReference type="SUPFAM" id="SSF53300">
    <property type="entry name" value="vWA-like"/>
    <property type="match status" value="1"/>
</dbReference>
<dbReference type="Gene3D" id="2.130.10.130">
    <property type="entry name" value="Integrin alpha, N-terminal"/>
    <property type="match status" value="1"/>
</dbReference>
<dbReference type="Pfam" id="PF00092">
    <property type="entry name" value="VWA"/>
    <property type="match status" value="1"/>
</dbReference>
<dbReference type="PANTHER" id="PTHR23220">
    <property type="entry name" value="INTEGRIN ALPHA"/>
    <property type="match status" value="1"/>
</dbReference>
<keyword evidence="12" id="KW-1015">Disulfide bond</keyword>
<evidence type="ECO:0000256" key="4">
    <source>
        <dbReference type="ARBA" id="ARBA00022723"/>
    </source>
</evidence>
<gene>
    <name evidence="20" type="primary">ITGAD</name>
</gene>
<evidence type="ECO:0000256" key="15">
    <source>
        <dbReference type="PROSITE-ProRule" id="PRU00803"/>
    </source>
</evidence>
<evidence type="ECO:0000256" key="13">
    <source>
        <dbReference type="ARBA" id="ARBA00023170"/>
    </source>
</evidence>
<dbReference type="OrthoDB" id="5317514at2759"/>
<evidence type="ECO:0000256" key="2">
    <source>
        <dbReference type="ARBA" id="ARBA00008054"/>
    </source>
</evidence>
<feature type="chain" id="PRO_5028501846" evidence="16">
    <location>
        <begin position="23"/>
        <end position="1098"/>
    </location>
</feature>
<dbReference type="SUPFAM" id="SSF69318">
    <property type="entry name" value="Integrin alpha N-terminal domain"/>
    <property type="match status" value="1"/>
</dbReference>
<dbReference type="InterPro" id="IPR002035">
    <property type="entry name" value="VWF_A"/>
</dbReference>
<accession>A0A6P3GWP9</accession>
<dbReference type="RefSeq" id="XP_010835753.1">
    <property type="nucleotide sequence ID" value="XM_010837451.1"/>
</dbReference>
<evidence type="ECO:0000256" key="6">
    <source>
        <dbReference type="ARBA" id="ARBA00022737"/>
    </source>
</evidence>
<evidence type="ECO:0000256" key="12">
    <source>
        <dbReference type="ARBA" id="ARBA00023157"/>
    </source>
</evidence>
<evidence type="ECO:0000259" key="18">
    <source>
        <dbReference type="PROSITE" id="PS50234"/>
    </source>
</evidence>
<feature type="repeat" description="FG-GAP" evidence="15">
    <location>
        <begin position="24"/>
        <end position="81"/>
    </location>
</feature>
<dbReference type="KEGG" id="bbis:104986769"/>
<dbReference type="SMART" id="SM00191">
    <property type="entry name" value="Int_alpha"/>
    <property type="match status" value="3"/>
</dbReference>
<feature type="domain" description="VWFA" evidence="18">
    <location>
        <begin position="155"/>
        <end position="333"/>
    </location>
</feature>
<dbReference type="InterPro" id="IPR013649">
    <property type="entry name" value="Integrin_alpha_Ig-like_1"/>
</dbReference>
<dbReference type="GO" id="GO:0007229">
    <property type="term" value="P:integrin-mediated signaling pathway"/>
    <property type="evidence" value="ECO:0007669"/>
    <property type="project" value="UniProtKB-KW"/>
</dbReference>
<dbReference type="InterPro" id="IPR036465">
    <property type="entry name" value="vWFA_dom_sf"/>
</dbReference>
<dbReference type="Gene3D" id="2.60.40.1530">
    <property type="entry name" value="ntegrin, alpha v. Chain A, domain 4"/>
    <property type="match status" value="1"/>
</dbReference>
<dbReference type="GeneID" id="104986769"/>
<dbReference type="AlphaFoldDB" id="A0A6P3GWP9"/>
<evidence type="ECO:0000313" key="19">
    <source>
        <dbReference type="Proteomes" id="UP000515208"/>
    </source>
</evidence>
<dbReference type="InterPro" id="IPR013519">
    <property type="entry name" value="Int_alpha_beta-p"/>
</dbReference>
<keyword evidence="9 16" id="KW-1133">Transmembrane helix</keyword>
<dbReference type="InterPro" id="IPR013517">
    <property type="entry name" value="FG-GAP"/>
</dbReference>
<proteinExistence type="inferred from homology"/>
<dbReference type="GO" id="GO:0046872">
    <property type="term" value="F:metal ion binding"/>
    <property type="evidence" value="ECO:0007669"/>
    <property type="project" value="UniProtKB-KW"/>
</dbReference>
<dbReference type="GO" id="GO:0009897">
    <property type="term" value="C:external side of plasma membrane"/>
    <property type="evidence" value="ECO:0007669"/>
    <property type="project" value="TreeGrafter"/>
</dbReference>
<keyword evidence="10 16" id="KW-0401">Integrin</keyword>
<dbReference type="PROSITE" id="PS00242">
    <property type="entry name" value="INTEGRIN_ALPHA"/>
    <property type="match status" value="1"/>
</dbReference>
<dbReference type="PRINTS" id="PR01185">
    <property type="entry name" value="INTEGRINA"/>
</dbReference>
<dbReference type="Gene3D" id="2.60.40.1510">
    <property type="entry name" value="ntegrin, alpha v. Chain A, domain 3"/>
    <property type="match status" value="1"/>
</dbReference>
<keyword evidence="8 16" id="KW-0130">Cell adhesion</keyword>
<dbReference type="PROSITE" id="PS50234">
    <property type="entry name" value="VWFA"/>
    <property type="match status" value="1"/>
</dbReference>
<dbReference type="PROSITE" id="PS51470">
    <property type="entry name" value="FG_GAP"/>
    <property type="match status" value="4"/>
</dbReference>
<dbReference type="CTD" id="3681"/>
<evidence type="ECO:0000256" key="5">
    <source>
        <dbReference type="ARBA" id="ARBA00022729"/>
    </source>
</evidence>
<dbReference type="Pfam" id="PF21520">
    <property type="entry name" value="ITGAX-like_Ig_3"/>
    <property type="match status" value="1"/>
</dbReference>
<dbReference type="InterPro" id="IPR048633">
    <property type="entry name" value="ITGAX-like_Ig_3"/>
</dbReference>
<feature type="signal peptide" evidence="16">
    <location>
        <begin position="1"/>
        <end position="22"/>
    </location>
</feature>
<dbReference type="InterPro" id="IPR018184">
    <property type="entry name" value="Integrin_alpha_C_CS"/>
</dbReference>
<evidence type="ECO:0000256" key="9">
    <source>
        <dbReference type="ARBA" id="ARBA00022989"/>
    </source>
</evidence>
<feature type="transmembrane region" description="Helical" evidence="16">
    <location>
        <begin position="1043"/>
        <end position="1063"/>
    </location>
</feature>
<dbReference type="Pfam" id="PF20805">
    <property type="entry name" value="Integrin_A_Ig_2"/>
    <property type="match status" value="1"/>
</dbReference>
<keyword evidence="3 16" id="KW-0812">Transmembrane</keyword>
<keyword evidence="7" id="KW-0106">Calcium</keyword>
<dbReference type="FunFam" id="1.20.5.930:FF:000004">
    <property type="entry name" value="Integrin subunit alpha M"/>
    <property type="match status" value="1"/>
</dbReference>
<evidence type="ECO:0000256" key="7">
    <source>
        <dbReference type="ARBA" id="ARBA00022837"/>
    </source>
</evidence>
<dbReference type="InterPro" id="IPR032695">
    <property type="entry name" value="Integrin_dom_sf"/>
</dbReference>
<dbReference type="Pfam" id="PF01839">
    <property type="entry name" value="FG-GAP"/>
    <property type="match status" value="1"/>
</dbReference>
<dbReference type="SUPFAM" id="SSF69179">
    <property type="entry name" value="Integrin domains"/>
    <property type="match status" value="3"/>
</dbReference>
<dbReference type="InterPro" id="IPR048285">
    <property type="entry name" value="Integrin_alpha_Ig-like_2"/>
</dbReference>
<keyword evidence="6" id="KW-0677">Repeat</keyword>
<evidence type="ECO:0000256" key="16">
    <source>
        <dbReference type="RuleBase" id="RU003762"/>
    </source>
</evidence>
<dbReference type="FunFam" id="2.60.40.1460:FF:000001">
    <property type="entry name" value="Integrin, alpha V"/>
    <property type="match status" value="1"/>
</dbReference>
<comment type="similarity">
    <text evidence="2 16">Belongs to the integrin alpha chain family.</text>
</comment>
<dbReference type="Gene3D" id="1.20.5.930">
    <property type="entry name" value="Bicelle-embedded integrin alpha(iib) transmembrane segment"/>
    <property type="match status" value="1"/>
</dbReference>
<keyword evidence="13 16" id="KW-0675">Receptor</keyword>
<keyword evidence="5 16" id="KW-0732">Signal</keyword>
<sequence>MSCLGMAFAVVLFLTGLASYHGFNLDVEEPLVFREDGASFGQSVVQFDRSRLVVGAPLEVVTVNKTGRLYDCTPATRRCRPISLNTPSEAVDMSLGLSLAASTHLSQLLACGPTVHKACGENMYLKGTCLLLSSHLQIIRTVPAALPECTNQEIDIAFLIDGSGSIDQTDFKRMKNFVRAVMDRSKGTNTQFSLMQYSNLMKTHFTFNQFWTSRSSQSLVDPIAQLNGLTFTATGIRTVVRELFHSKNGARKSARKIIIVITDGEKYKDPLEYKDVIPEAEKANIIRYAIGVGDAFQAHAAREELKIIGSMPSKDHVFKVDSFAALSSIQKQLQEKIFAVEGTQSGTSSSFQHEMSQEGFSSILTMDGPVLGAVGSFSWSGGAFLYPPNKNPTFINMSQEHVDMRDSYLGETRLRLGAGQEMGCLGRTGARGSVCPFPRGGTKWQCDAVLRGEPGHPWGRFGAALTVLGDVNGDRLADVAIGAPGEQENQGAVYLFHGTSELGIGPTHSQRIAGSQLSLGLQYFGRSLSGGQDLTQDGLVDLAVGAQGHALLLRSLPVLKVNVTMKFTPPEVTKAVYQCWDELTTTMEAGQATVCLTIHKSSQDRLGDIRSSVTYDLALDPGRLISRAVFGETRNWTLTRRKTLELGEHCDSMKLLIPDCVEDMVNPIILRLNFSLVGEPIASSQNLRPVLAVGSQDLFTASLPFEKNCGQDHLCEGDLSVNLSFLGLETLVVGSSLELNVAVMVSNEGEDSYGTVISFYYPAGLSYRRTLAIQQPGQRPLRLACEAVPTGNEGLKSSGCSINHPIFREGIKGTFIITFDVSYKATLGDKFHLSANISSENNKPTSNKTTSQLELPVKYAVYTVISRQEESTKYFNFSASDQKSRREAEHRYRVNNLSQRELAISVHFWVPILLNGVVVWDVALVAPSQSLPCVSEREPPQQPDFQTQMPSSLVLDCSIADCLRFRCDIPSFGVQEELDFILKGNLSFGWASQLLQKKTLVVSMAEVTFNRSVYTQISGQEAFLRAQVEMVLEEYEVYSPMPLLVSSSMGGLLLLALITALLYKCGFFKRQYKEMMDNKPENNGEDIHHETPDIPLSE</sequence>
<dbReference type="GO" id="GO:0098609">
    <property type="term" value="P:cell-cell adhesion"/>
    <property type="evidence" value="ECO:0007669"/>
    <property type="project" value="TreeGrafter"/>
</dbReference>
<dbReference type="Gene3D" id="2.60.40.1460">
    <property type="entry name" value="Integrin domains. Chain A, domain 2"/>
    <property type="match status" value="1"/>
</dbReference>
<evidence type="ECO:0000256" key="8">
    <source>
        <dbReference type="ARBA" id="ARBA00022889"/>
    </source>
</evidence>
<dbReference type="FunFam" id="3.40.50.410:FF:000067">
    <property type="entry name" value="Integrin alpha M"/>
    <property type="match status" value="1"/>
</dbReference>
<feature type="region of interest" description="Disordered" evidence="17">
    <location>
        <begin position="1078"/>
        <end position="1098"/>
    </location>
</feature>
<evidence type="ECO:0000256" key="17">
    <source>
        <dbReference type="SAM" id="MobiDB-lite"/>
    </source>
</evidence>
<dbReference type="SMART" id="SM00327">
    <property type="entry name" value="VWA"/>
    <property type="match status" value="1"/>
</dbReference>
<dbReference type="Proteomes" id="UP000515208">
    <property type="component" value="Unplaced"/>
</dbReference>
<feature type="repeat" description="FG-GAP" evidence="15">
    <location>
        <begin position="510"/>
        <end position="570"/>
    </location>
</feature>
<keyword evidence="19" id="KW-1185">Reference proteome</keyword>
<keyword evidence="14" id="KW-0325">Glycoprotein</keyword>
<keyword evidence="4" id="KW-0479">Metal-binding</keyword>
<dbReference type="GO" id="GO:0008305">
    <property type="term" value="C:integrin complex"/>
    <property type="evidence" value="ECO:0007669"/>
    <property type="project" value="InterPro"/>
</dbReference>
<feature type="repeat" description="FG-GAP" evidence="15">
    <location>
        <begin position="447"/>
        <end position="503"/>
    </location>
</feature>
<keyword evidence="11 16" id="KW-0472">Membrane</keyword>
<evidence type="ECO:0000256" key="1">
    <source>
        <dbReference type="ARBA" id="ARBA00004479"/>
    </source>
</evidence>
<reference evidence="20" key="1">
    <citation type="submission" date="2025-08" db="UniProtKB">
        <authorList>
            <consortium name="RefSeq"/>
        </authorList>
    </citation>
    <scope>IDENTIFICATION</scope>
    <source>
        <tissue evidence="20">Blood</tissue>
    </source>
</reference>
<feature type="compositionally biased region" description="Basic and acidic residues" evidence="17">
    <location>
        <begin position="1078"/>
        <end position="1092"/>
    </location>
</feature>
<evidence type="ECO:0000256" key="3">
    <source>
        <dbReference type="ARBA" id="ARBA00022692"/>
    </source>
</evidence>
<protein>
    <submittedName>
        <fullName evidence="20">Integrin alpha-D</fullName>
    </submittedName>
</protein>
<dbReference type="InterPro" id="IPR000413">
    <property type="entry name" value="Integrin_alpha"/>
</dbReference>
<dbReference type="InterPro" id="IPR028994">
    <property type="entry name" value="Integrin_alpha_N"/>
</dbReference>
<dbReference type="PANTHER" id="PTHR23220:SF132">
    <property type="entry name" value="INTEGRIN ALPHA-D"/>
    <property type="match status" value="1"/>
</dbReference>
<evidence type="ECO:0000256" key="10">
    <source>
        <dbReference type="ARBA" id="ARBA00023037"/>
    </source>
</evidence>
<evidence type="ECO:0000313" key="20">
    <source>
        <dbReference type="RefSeq" id="XP_010835753.1"/>
    </source>
</evidence>
<dbReference type="GO" id="GO:0033627">
    <property type="term" value="P:cell adhesion mediated by integrin"/>
    <property type="evidence" value="ECO:0007669"/>
    <property type="project" value="TreeGrafter"/>
</dbReference>
<dbReference type="Gene3D" id="3.40.50.410">
    <property type="entry name" value="von Willebrand factor, type A domain"/>
    <property type="match status" value="1"/>
</dbReference>
<dbReference type="GO" id="GO:0007160">
    <property type="term" value="P:cell-matrix adhesion"/>
    <property type="evidence" value="ECO:0007669"/>
    <property type="project" value="TreeGrafter"/>
</dbReference>
<feature type="repeat" description="FG-GAP" evidence="15">
    <location>
        <begin position="344"/>
        <end position="395"/>
    </location>
</feature>
<dbReference type="CDD" id="cd01469">
    <property type="entry name" value="vWA_integrins_alpha_subunit"/>
    <property type="match status" value="1"/>
</dbReference>